<keyword evidence="5" id="KW-1185">Reference proteome</keyword>
<accession>A0AAW0CTD7</accession>
<reference evidence="4 5" key="1">
    <citation type="journal article" date="2024" name="J Genomics">
        <title>Draft genome sequencing and assembly of Favolaschia claudopus CIRM-BRFM 2984 isolated from oak limbs.</title>
        <authorList>
            <person name="Navarro D."/>
            <person name="Drula E."/>
            <person name="Chaduli D."/>
            <person name="Cazenave R."/>
            <person name="Ahrendt S."/>
            <person name="Wang J."/>
            <person name="Lipzen A."/>
            <person name="Daum C."/>
            <person name="Barry K."/>
            <person name="Grigoriev I.V."/>
            <person name="Favel A."/>
            <person name="Rosso M.N."/>
            <person name="Martin F."/>
        </authorList>
    </citation>
    <scope>NUCLEOTIDE SEQUENCE [LARGE SCALE GENOMIC DNA]</scope>
    <source>
        <strain evidence="4 5">CIRM-BRFM 2984</strain>
    </source>
</reference>
<gene>
    <name evidence="4" type="ORF">R3P38DRAFT_315551</name>
</gene>
<keyword evidence="3" id="KW-0732">Signal</keyword>
<evidence type="ECO:0000313" key="5">
    <source>
        <dbReference type="Proteomes" id="UP001362999"/>
    </source>
</evidence>
<dbReference type="EMBL" id="JAWWNJ010000013">
    <property type="protein sequence ID" value="KAK7042413.1"/>
    <property type="molecule type" value="Genomic_DNA"/>
</dbReference>
<feature type="transmembrane region" description="Helical" evidence="2">
    <location>
        <begin position="295"/>
        <end position="317"/>
    </location>
</feature>
<comment type="caution">
    <text evidence="4">The sequence shown here is derived from an EMBL/GenBank/DDBJ whole genome shotgun (WGS) entry which is preliminary data.</text>
</comment>
<evidence type="ECO:0000256" key="1">
    <source>
        <dbReference type="SAM" id="MobiDB-lite"/>
    </source>
</evidence>
<name>A0AAW0CTD7_9AGAR</name>
<evidence type="ECO:0000313" key="4">
    <source>
        <dbReference type="EMBL" id="KAK7042413.1"/>
    </source>
</evidence>
<evidence type="ECO:0000256" key="3">
    <source>
        <dbReference type="SAM" id="SignalP"/>
    </source>
</evidence>
<feature type="transmembrane region" description="Helical" evidence="2">
    <location>
        <begin position="42"/>
        <end position="61"/>
    </location>
</feature>
<keyword evidence="2" id="KW-0812">Transmembrane</keyword>
<feature type="transmembrane region" description="Helical" evidence="2">
    <location>
        <begin position="251"/>
        <end position="275"/>
    </location>
</feature>
<feature type="signal peptide" evidence="3">
    <location>
        <begin position="1"/>
        <end position="18"/>
    </location>
</feature>
<evidence type="ECO:0000256" key="2">
    <source>
        <dbReference type="SAM" id="Phobius"/>
    </source>
</evidence>
<dbReference type="Proteomes" id="UP001362999">
    <property type="component" value="Unassembled WGS sequence"/>
</dbReference>
<proteinExistence type="predicted"/>
<feature type="region of interest" description="Disordered" evidence="1">
    <location>
        <begin position="379"/>
        <end position="461"/>
    </location>
</feature>
<feature type="chain" id="PRO_5043519293" description="Integral membrane protein" evidence="3">
    <location>
        <begin position="19"/>
        <end position="461"/>
    </location>
</feature>
<evidence type="ECO:0008006" key="6">
    <source>
        <dbReference type="Google" id="ProtNLM"/>
    </source>
</evidence>
<organism evidence="4 5">
    <name type="scientific">Favolaschia claudopus</name>
    <dbReference type="NCBI Taxonomy" id="2862362"/>
    <lineage>
        <taxon>Eukaryota</taxon>
        <taxon>Fungi</taxon>
        <taxon>Dikarya</taxon>
        <taxon>Basidiomycota</taxon>
        <taxon>Agaricomycotina</taxon>
        <taxon>Agaricomycetes</taxon>
        <taxon>Agaricomycetidae</taxon>
        <taxon>Agaricales</taxon>
        <taxon>Marasmiineae</taxon>
        <taxon>Mycenaceae</taxon>
        <taxon>Favolaschia</taxon>
    </lineage>
</organism>
<feature type="transmembrane region" description="Helical" evidence="2">
    <location>
        <begin position="117"/>
        <end position="145"/>
    </location>
</feature>
<feature type="transmembrane region" description="Helical" evidence="2">
    <location>
        <begin position="218"/>
        <end position="239"/>
    </location>
</feature>
<dbReference type="AlphaFoldDB" id="A0AAW0CTD7"/>
<feature type="compositionally biased region" description="Polar residues" evidence="1">
    <location>
        <begin position="383"/>
        <end position="448"/>
    </location>
</feature>
<keyword evidence="2" id="KW-1133">Transmembrane helix</keyword>
<sequence length="461" mass="50941">MFIFLTTILLSFALPTVCRQFTDAGSRLENASVFHPDPLTAVLFGFISLFTLLYIATLFWTNHALRRHPCPRAFRFVTSAVSMFLFSNIIYIVTLILNNMPPLDGASFYWSNLPFMLTPTLSFVINLFEKGGIVLQFLTIISVIWHRETALLNASEGKYGGHPGTLIIIHTTLVVMTCIFGIASEAYSLDFYVKVSQGSRLKGQEYLHRALVRQQLGYVFNAFAILMTVDVAVTTILLRRGWTKARVSDKITNSFLSVLVPIYSVYGLLLMIFTITFSPSGLGAVTTFTAYEGLVLARTILISGSRVVILSFIVYLCNHKSLWMTSGDAQAASAAEPSTNTITPQHEASQAQHYIYASPPEVAQAGYYPSIIIRNKPLPPLGQSHSAMQPSGSSHWQSHRGQSSFPHPQPYSASGSRRSTQQEYLGHGTQQYEPSVSGSSYTMVSANAQRPAPPDYYESPG</sequence>
<keyword evidence="2" id="KW-0472">Membrane</keyword>
<feature type="transmembrane region" description="Helical" evidence="2">
    <location>
        <begin position="166"/>
        <end position="184"/>
    </location>
</feature>
<feature type="transmembrane region" description="Helical" evidence="2">
    <location>
        <begin position="73"/>
        <end position="97"/>
    </location>
</feature>
<protein>
    <recommendedName>
        <fullName evidence="6">Integral membrane protein</fullName>
    </recommendedName>
</protein>